<protein>
    <submittedName>
        <fullName evidence="1">Uncharacterized protein</fullName>
    </submittedName>
</protein>
<keyword evidence="2" id="KW-1185">Reference proteome</keyword>
<sequence length="46" mass="4797">MQDALARAHAQIASARAYAYTTVSDLWAVLVAGASWERGSGRACGS</sequence>
<name>A0ABV3E8Y1_9ACTN</name>
<accession>A0ABV3E8Y1</accession>
<dbReference type="RefSeq" id="WP_359983543.1">
    <property type="nucleotide sequence ID" value="NZ_JBEZLS010000015.1"/>
</dbReference>
<proteinExistence type="predicted"/>
<organism evidence="1 2">
    <name type="scientific">Streptomyces griseoloalbus</name>
    <dbReference type="NCBI Taxonomy" id="67303"/>
    <lineage>
        <taxon>Bacteria</taxon>
        <taxon>Bacillati</taxon>
        <taxon>Actinomycetota</taxon>
        <taxon>Actinomycetes</taxon>
        <taxon>Kitasatosporales</taxon>
        <taxon>Streptomycetaceae</taxon>
        <taxon>Streptomyces</taxon>
    </lineage>
</organism>
<reference evidence="1 2" key="1">
    <citation type="submission" date="2024-06" db="EMBL/GenBank/DDBJ databases">
        <title>The Natural Products Discovery Center: Release of the First 8490 Sequenced Strains for Exploring Actinobacteria Biosynthetic Diversity.</title>
        <authorList>
            <person name="Kalkreuter E."/>
            <person name="Kautsar S.A."/>
            <person name="Yang D."/>
            <person name="Bader C.D."/>
            <person name="Teijaro C.N."/>
            <person name="Fluegel L."/>
            <person name="Davis C.M."/>
            <person name="Simpson J.R."/>
            <person name="Lauterbach L."/>
            <person name="Steele A.D."/>
            <person name="Gui C."/>
            <person name="Meng S."/>
            <person name="Li G."/>
            <person name="Viehrig K."/>
            <person name="Ye F."/>
            <person name="Su P."/>
            <person name="Kiefer A.F."/>
            <person name="Nichols A."/>
            <person name="Cepeda A.J."/>
            <person name="Yan W."/>
            <person name="Fan B."/>
            <person name="Jiang Y."/>
            <person name="Adhikari A."/>
            <person name="Zheng C.-J."/>
            <person name="Schuster L."/>
            <person name="Cowan T.M."/>
            <person name="Smanski M.J."/>
            <person name="Chevrette M.G."/>
            <person name="De Carvalho L.P.S."/>
            <person name="Shen B."/>
        </authorList>
    </citation>
    <scope>NUCLEOTIDE SEQUENCE [LARGE SCALE GENOMIC DNA]</scope>
    <source>
        <strain evidence="1 2">NPDC048274</strain>
    </source>
</reference>
<dbReference type="EMBL" id="JBEZLS010000015">
    <property type="protein sequence ID" value="MEU9353593.1"/>
    <property type="molecule type" value="Genomic_DNA"/>
</dbReference>
<dbReference type="Proteomes" id="UP001551582">
    <property type="component" value="Unassembled WGS sequence"/>
</dbReference>
<evidence type="ECO:0000313" key="1">
    <source>
        <dbReference type="EMBL" id="MEU9353593.1"/>
    </source>
</evidence>
<gene>
    <name evidence="1" type="ORF">AB0D65_22065</name>
</gene>
<evidence type="ECO:0000313" key="2">
    <source>
        <dbReference type="Proteomes" id="UP001551582"/>
    </source>
</evidence>
<comment type="caution">
    <text evidence="1">The sequence shown here is derived from an EMBL/GenBank/DDBJ whole genome shotgun (WGS) entry which is preliminary data.</text>
</comment>